<dbReference type="EMBL" id="VSRR010000811">
    <property type="protein sequence ID" value="MPC19867.1"/>
    <property type="molecule type" value="Genomic_DNA"/>
</dbReference>
<evidence type="ECO:0000313" key="2">
    <source>
        <dbReference type="Proteomes" id="UP000324222"/>
    </source>
</evidence>
<gene>
    <name evidence="1" type="ORF">E2C01_012798</name>
</gene>
<accession>A0A5B7DF81</accession>
<keyword evidence="2" id="KW-1185">Reference proteome</keyword>
<protein>
    <submittedName>
        <fullName evidence="1">Uncharacterized protein</fullName>
    </submittedName>
</protein>
<proteinExistence type="predicted"/>
<evidence type="ECO:0000313" key="1">
    <source>
        <dbReference type="EMBL" id="MPC19867.1"/>
    </source>
</evidence>
<reference evidence="1 2" key="1">
    <citation type="submission" date="2019-05" db="EMBL/GenBank/DDBJ databases">
        <title>Another draft genome of Portunus trituberculatus and its Hox gene families provides insights of decapod evolution.</title>
        <authorList>
            <person name="Jeong J.-H."/>
            <person name="Song I."/>
            <person name="Kim S."/>
            <person name="Choi T."/>
            <person name="Kim D."/>
            <person name="Ryu S."/>
            <person name="Kim W."/>
        </authorList>
    </citation>
    <scope>NUCLEOTIDE SEQUENCE [LARGE SCALE GENOMIC DNA]</scope>
    <source>
        <tissue evidence="1">Muscle</tissue>
    </source>
</reference>
<name>A0A5B7DF81_PORTR</name>
<organism evidence="1 2">
    <name type="scientific">Portunus trituberculatus</name>
    <name type="common">Swimming crab</name>
    <name type="synonym">Neptunus trituberculatus</name>
    <dbReference type="NCBI Taxonomy" id="210409"/>
    <lineage>
        <taxon>Eukaryota</taxon>
        <taxon>Metazoa</taxon>
        <taxon>Ecdysozoa</taxon>
        <taxon>Arthropoda</taxon>
        <taxon>Crustacea</taxon>
        <taxon>Multicrustacea</taxon>
        <taxon>Malacostraca</taxon>
        <taxon>Eumalacostraca</taxon>
        <taxon>Eucarida</taxon>
        <taxon>Decapoda</taxon>
        <taxon>Pleocyemata</taxon>
        <taxon>Brachyura</taxon>
        <taxon>Eubrachyura</taxon>
        <taxon>Portunoidea</taxon>
        <taxon>Portunidae</taxon>
        <taxon>Portuninae</taxon>
        <taxon>Portunus</taxon>
    </lineage>
</organism>
<dbReference type="AlphaFoldDB" id="A0A5B7DF81"/>
<sequence>MSIKSSSFHIHSWCFYTASETYGGDQNNEDCGHQSSDLHRPFLMSIKWSNRIQTSK</sequence>
<comment type="caution">
    <text evidence="1">The sequence shown here is derived from an EMBL/GenBank/DDBJ whole genome shotgun (WGS) entry which is preliminary data.</text>
</comment>
<dbReference type="Proteomes" id="UP000324222">
    <property type="component" value="Unassembled WGS sequence"/>
</dbReference>